<accession>Q0RYY0</accession>
<gene>
    <name evidence="2" type="ordered locus">RHA1_ro08462</name>
</gene>
<evidence type="ECO:0000313" key="2">
    <source>
        <dbReference type="EMBL" id="ABG99506.1"/>
    </source>
</evidence>
<dbReference type="AlphaFoldDB" id="Q0RYY0"/>
<evidence type="ECO:0000256" key="1">
    <source>
        <dbReference type="SAM" id="MobiDB-lite"/>
    </source>
</evidence>
<geneLocation type="plasmid" evidence="2 3">
    <name>pRHL1</name>
</geneLocation>
<dbReference type="HOGENOM" id="CLU_1389278_0_0_11"/>
<feature type="region of interest" description="Disordered" evidence="1">
    <location>
        <begin position="155"/>
        <end position="196"/>
    </location>
</feature>
<dbReference type="KEGG" id="rha:RHA1_ro08462"/>
<keyword evidence="2" id="KW-0614">Plasmid</keyword>
<evidence type="ECO:0000313" key="3">
    <source>
        <dbReference type="Proteomes" id="UP000008710"/>
    </source>
</evidence>
<feature type="compositionally biased region" description="Basic residues" evidence="1">
    <location>
        <begin position="155"/>
        <end position="164"/>
    </location>
</feature>
<organism evidence="2 3">
    <name type="scientific">Rhodococcus jostii (strain RHA1)</name>
    <dbReference type="NCBI Taxonomy" id="101510"/>
    <lineage>
        <taxon>Bacteria</taxon>
        <taxon>Bacillati</taxon>
        <taxon>Actinomycetota</taxon>
        <taxon>Actinomycetes</taxon>
        <taxon>Mycobacteriales</taxon>
        <taxon>Nocardiaceae</taxon>
        <taxon>Rhodococcus</taxon>
    </lineage>
</organism>
<sequence length="196" mass="20965">MWANTALRGHAVTAGQIPHPANQSLAGRITGRPAGRVSAARTVRPMSARPGKLSTDAVLPSLATDDDVSAAPQTLAAAARTETDIEMRIQTSITLFGVAAEPWFPATADVVVTVIVHTLDAATFGQEVSATHRARRVGAGDILHQRRRARILHRRRRPEHRHPRTQATRVAALPRHRPAADTPATAACHLPALSPT</sequence>
<reference evidence="3" key="1">
    <citation type="journal article" date="2006" name="Proc. Natl. Acad. Sci. U.S.A.">
        <title>The complete genome of Rhodococcus sp. RHA1 provides insights into a catabolic powerhouse.</title>
        <authorList>
            <person name="McLeod M.P."/>
            <person name="Warren R.L."/>
            <person name="Hsiao W.W.L."/>
            <person name="Araki N."/>
            <person name="Myhre M."/>
            <person name="Fernandes C."/>
            <person name="Miyazawa D."/>
            <person name="Wong W."/>
            <person name="Lillquist A.L."/>
            <person name="Wang D."/>
            <person name="Dosanjh M."/>
            <person name="Hara H."/>
            <person name="Petrescu A."/>
            <person name="Morin R.D."/>
            <person name="Yang G."/>
            <person name="Stott J.M."/>
            <person name="Schein J.E."/>
            <person name="Shin H."/>
            <person name="Smailus D."/>
            <person name="Siddiqui A.S."/>
            <person name="Marra M.A."/>
            <person name="Jones S.J.M."/>
            <person name="Holt R."/>
            <person name="Brinkman F.S.L."/>
            <person name="Miyauchi K."/>
            <person name="Fukuda M."/>
            <person name="Davies J.E."/>
            <person name="Mohn W.W."/>
            <person name="Eltis L.D."/>
        </authorList>
    </citation>
    <scope>NUCLEOTIDE SEQUENCE [LARGE SCALE GENOMIC DNA]</scope>
    <source>
        <strain evidence="3">RHA1</strain>
    </source>
</reference>
<dbReference type="Proteomes" id="UP000008710">
    <property type="component" value="Plasmid pRHL1"/>
</dbReference>
<name>Q0RYY0_RHOJR</name>
<protein>
    <submittedName>
        <fullName evidence="2">Uncharacterized protein</fullName>
    </submittedName>
</protein>
<dbReference type="EMBL" id="CP000432">
    <property type="protein sequence ID" value="ABG99506.1"/>
    <property type="molecule type" value="Genomic_DNA"/>
</dbReference>
<proteinExistence type="predicted"/>